<feature type="region of interest" description="Disordered" evidence="1">
    <location>
        <begin position="1"/>
        <end position="32"/>
    </location>
</feature>
<gene>
    <name evidence="3" type="ORF">AVDCRST_MAG59-1192</name>
</gene>
<dbReference type="EMBL" id="CADCWF010000073">
    <property type="protein sequence ID" value="CAA9544846.1"/>
    <property type="molecule type" value="Genomic_DNA"/>
</dbReference>
<dbReference type="SUPFAM" id="SSF52540">
    <property type="entry name" value="P-loop containing nucleoside triphosphate hydrolases"/>
    <property type="match status" value="1"/>
</dbReference>
<dbReference type="Gene3D" id="3.40.50.300">
    <property type="entry name" value="P-loop containing nucleotide triphosphate hydrolases"/>
    <property type="match status" value="1"/>
</dbReference>
<protein>
    <recommendedName>
        <fullName evidence="2">HTH luxR-type domain-containing protein</fullName>
    </recommendedName>
</protein>
<dbReference type="InterPro" id="IPR016032">
    <property type="entry name" value="Sig_transdc_resp-reg_C-effctor"/>
</dbReference>
<sequence length="875" mass="92769">MAGEPPADVDRERERNPMPDGSGRSNGASPGVTALDAARLFGVHERTIRRAIGRGELEASKRGRSFQITPEALDRYRLRRADRARPRSARCSLPRSEPEVVPVASTLPPLAPPTSFVGRERDVATATALLGSGVRLLTLTGPGGVGKTRLAMAVAAAMRDRFPGGVHVVELAAVRNPTALLDAIAEEVEAIETRDQPLPAAVAARLASGPHLLVLDNFEHLRPAGPTVTALLAACPNLAVLVTSRLRLRLSPEHELPVPPLALPPTDDLPPEQFIAYGAIRLFVDRARAADGRFTLSCANGSTVAAVCRRLDGLPLALELAAARLRVLSPAALAVRLTDQLGLLSGGPADAPPRLRSMREAIAWSYDLLAEPEQALFRRLAVFAGGFTFEAAEGIVAVEAGPRQPGDTPSTLDRLTALLDAGLVRRVEADGAEPRFGLLEPVRQFGLEPLAASGDETAARDAHAAVFLALAERAEPFLLGPEQPLWFGRLEADLANLHAALDWLHERGDALRALRLAGALGLLWTWPPYLREGRARLEAVLAMPGTDAYPEPLAKARHAAGNVAHWQSDDAAAEAFFAAALAGWRDLGHDQDIAHALRSLASLALERGELDRAEGLLVECRPIFERLADTQGLGFVLMTLGLIASARDNHDAALHLHEASLAAWASVPGEGYTPGALANIGWEHLLRREPMAARDPYARVLEYARTEGDQRAYADAISGAAGIATARGDAVLAVHLFAAAAAIRDEIGVALRVTTQTQHDRLLTALRRRLGEVAFWTAWAQGGRMPTAAAAATAATLLQPPTPNPDGDALSGLTSRERDVLRLLAQGSSDKEIPAALSVSRRTASKHVSAILGKLGVPSRAAAAALAVRVGLVAA</sequence>
<dbReference type="InterPro" id="IPR036388">
    <property type="entry name" value="WH-like_DNA-bd_sf"/>
</dbReference>
<dbReference type="AlphaFoldDB" id="A0A6J4UAH0"/>
<dbReference type="Gene3D" id="1.25.40.10">
    <property type="entry name" value="Tetratricopeptide repeat domain"/>
    <property type="match status" value="1"/>
</dbReference>
<dbReference type="InterPro" id="IPR011990">
    <property type="entry name" value="TPR-like_helical_dom_sf"/>
</dbReference>
<evidence type="ECO:0000256" key="1">
    <source>
        <dbReference type="SAM" id="MobiDB-lite"/>
    </source>
</evidence>
<dbReference type="InterPro" id="IPR027417">
    <property type="entry name" value="P-loop_NTPase"/>
</dbReference>
<evidence type="ECO:0000313" key="3">
    <source>
        <dbReference type="EMBL" id="CAA9544846.1"/>
    </source>
</evidence>
<dbReference type="InterPro" id="IPR041657">
    <property type="entry name" value="HTH_17"/>
</dbReference>
<dbReference type="SUPFAM" id="SSF48452">
    <property type="entry name" value="TPR-like"/>
    <property type="match status" value="1"/>
</dbReference>
<dbReference type="GO" id="GO:0003677">
    <property type="term" value="F:DNA binding"/>
    <property type="evidence" value="ECO:0007669"/>
    <property type="project" value="InterPro"/>
</dbReference>
<dbReference type="PANTHER" id="PTHR47691:SF3">
    <property type="entry name" value="HTH-TYPE TRANSCRIPTIONAL REGULATOR RV0890C-RELATED"/>
    <property type="match status" value="1"/>
</dbReference>
<dbReference type="SMART" id="SM00421">
    <property type="entry name" value="HTH_LUXR"/>
    <property type="match status" value="1"/>
</dbReference>
<dbReference type="PRINTS" id="PR00038">
    <property type="entry name" value="HTHLUXR"/>
</dbReference>
<feature type="compositionally biased region" description="Basic and acidic residues" evidence="1">
    <location>
        <begin position="8"/>
        <end position="17"/>
    </location>
</feature>
<dbReference type="CDD" id="cd06170">
    <property type="entry name" value="LuxR_C_like"/>
    <property type="match status" value="1"/>
</dbReference>
<accession>A0A6J4UAH0</accession>
<evidence type="ECO:0000259" key="2">
    <source>
        <dbReference type="PROSITE" id="PS50043"/>
    </source>
</evidence>
<feature type="domain" description="HTH luxR-type" evidence="2">
    <location>
        <begin position="806"/>
        <end position="871"/>
    </location>
</feature>
<dbReference type="GO" id="GO:0006355">
    <property type="term" value="P:regulation of DNA-templated transcription"/>
    <property type="evidence" value="ECO:0007669"/>
    <property type="project" value="InterPro"/>
</dbReference>
<proteinExistence type="predicted"/>
<dbReference type="SUPFAM" id="SSF46894">
    <property type="entry name" value="C-terminal effector domain of the bipartite response regulators"/>
    <property type="match status" value="1"/>
</dbReference>
<dbReference type="InterPro" id="IPR058852">
    <property type="entry name" value="HTH_77"/>
</dbReference>
<dbReference type="Pfam" id="PF13191">
    <property type="entry name" value="AAA_16"/>
    <property type="match status" value="1"/>
</dbReference>
<organism evidence="3">
    <name type="scientific">uncultured Thermomicrobiales bacterium</name>
    <dbReference type="NCBI Taxonomy" id="1645740"/>
    <lineage>
        <taxon>Bacteria</taxon>
        <taxon>Pseudomonadati</taxon>
        <taxon>Thermomicrobiota</taxon>
        <taxon>Thermomicrobia</taxon>
        <taxon>Thermomicrobiales</taxon>
        <taxon>environmental samples</taxon>
    </lineage>
</organism>
<dbReference type="PROSITE" id="PS50043">
    <property type="entry name" value="HTH_LUXR_2"/>
    <property type="match status" value="1"/>
</dbReference>
<name>A0A6J4UAH0_9BACT</name>
<reference evidence="3" key="1">
    <citation type="submission" date="2020-02" db="EMBL/GenBank/DDBJ databases">
        <authorList>
            <person name="Meier V. D."/>
        </authorList>
    </citation>
    <scope>NUCLEOTIDE SEQUENCE</scope>
    <source>
        <strain evidence="3">AVDCRST_MAG59</strain>
    </source>
</reference>
<dbReference type="InterPro" id="IPR041664">
    <property type="entry name" value="AAA_16"/>
</dbReference>
<dbReference type="Gene3D" id="1.10.10.10">
    <property type="entry name" value="Winged helix-like DNA-binding domain superfamily/Winged helix DNA-binding domain"/>
    <property type="match status" value="1"/>
</dbReference>
<dbReference type="InterPro" id="IPR000792">
    <property type="entry name" value="Tscrpt_reg_LuxR_C"/>
</dbReference>
<dbReference type="Pfam" id="PF12728">
    <property type="entry name" value="HTH_17"/>
    <property type="match status" value="1"/>
</dbReference>
<dbReference type="PANTHER" id="PTHR47691">
    <property type="entry name" value="REGULATOR-RELATED"/>
    <property type="match status" value="1"/>
</dbReference>
<dbReference type="Pfam" id="PF25872">
    <property type="entry name" value="HTH_77"/>
    <property type="match status" value="1"/>
</dbReference>
<dbReference type="Pfam" id="PF00196">
    <property type="entry name" value="GerE"/>
    <property type="match status" value="1"/>
</dbReference>
<dbReference type="PRINTS" id="PR00364">
    <property type="entry name" value="DISEASERSIST"/>
</dbReference>